<gene>
    <name evidence="7" type="primary">lptE</name>
    <name evidence="7" type="ORF">NCTC13093_01137</name>
</gene>
<proteinExistence type="predicted"/>
<reference evidence="7 8" key="1">
    <citation type="submission" date="2018-06" db="EMBL/GenBank/DDBJ databases">
        <authorList>
            <consortium name="Pathogen Informatics"/>
            <person name="Doyle S."/>
        </authorList>
    </citation>
    <scope>NUCLEOTIDE SEQUENCE [LARGE SCALE GENOMIC DNA]</scope>
    <source>
        <strain evidence="7 8">NCTC13093</strain>
    </source>
</reference>
<evidence type="ECO:0000256" key="6">
    <source>
        <dbReference type="SAM" id="SignalP"/>
    </source>
</evidence>
<organism evidence="7 8">
    <name type="scientific">Anaerobiospirillum thomasii</name>
    <dbReference type="NCBI Taxonomy" id="179995"/>
    <lineage>
        <taxon>Bacteria</taxon>
        <taxon>Pseudomonadati</taxon>
        <taxon>Pseudomonadota</taxon>
        <taxon>Gammaproteobacteria</taxon>
        <taxon>Aeromonadales</taxon>
        <taxon>Succinivibrionaceae</taxon>
        <taxon>Anaerobiospirillum</taxon>
    </lineage>
</organism>
<evidence type="ECO:0000313" key="8">
    <source>
        <dbReference type="Proteomes" id="UP000250086"/>
    </source>
</evidence>
<evidence type="ECO:0000256" key="3">
    <source>
        <dbReference type="ARBA" id="ARBA00023139"/>
    </source>
</evidence>
<keyword evidence="1 6" id="KW-0732">Signal</keyword>
<feature type="signal peptide" evidence="6">
    <location>
        <begin position="1"/>
        <end position="17"/>
    </location>
</feature>
<sequence length="253" mass="27576">MKKLLVPFILSLSLIFAGCGFQLPSQTKIANAIPTIHVTGDYHHPFYKIVIRKLRLNGVKVIAQNSDLNPDTKNTQIPHLMLPSPLVNNPVVAVDSKGQALESNLHIAVNATLIIGSHKPILMHNSITRSIIEKTGQALAANTQQELITLESYEELATDLVLRLSYLGRQSDPDAKTPSPADLLESEGETYQGSYSGMTVIEALKAQDRAEKNKASKVSLDALNNHKKVLGDNPQLPKQRAILLHQAPGNSGF</sequence>
<keyword evidence="4" id="KW-0998">Cell outer membrane</keyword>
<dbReference type="PANTHER" id="PTHR38098:SF1">
    <property type="entry name" value="LPS-ASSEMBLY LIPOPROTEIN LPTE"/>
    <property type="match status" value="1"/>
</dbReference>
<evidence type="ECO:0000256" key="1">
    <source>
        <dbReference type="ARBA" id="ARBA00022729"/>
    </source>
</evidence>
<dbReference type="GO" id="GO:0001530">
    <property type="term" value="F:lipopolysaccharide binding"/>
    <property type="evidence" value="ECO:0007669"/>
    <property type="project" value="TreeGrafter"/>
</dbReference>
<dbReference type="PANTHER" id="PTHR38098">
    <property type="entry name" value="LPS-ASSEMBLY LIPOPROTEIN LPTE"/>
    <property type="match status" value="1"/>
</dbReference>
<evidence type="ECO:0000256" key="5">
    <source>
        <dbReference type="ARBA" id="ARBA00023288"/>
    </source>
</evidence>
<name>A0A2X0WH72_9GAMM</name>
<dbReference type="GO" id="GO:1990351">
    <property type="term" value="C:transporter complex"/>
    <property type="evidence" value="ECO:0007669"/>
    <property type="project" value="TreeGrafter"/>
</dbReference>
<protein>
    <submittedName>
        <fullName evidence="7">Rare lipoprotein B</fullName>
    </submittedName>
</protein>
<evidence type="ECO:0000256" key="4">
    <source>
        <dbReference type="ARBA" id="ARBA00023237"/>
    </source>
</evidence>
<dbReference type="InterPro" id="IPR007485">
    <property type="entry name" value="LPS_assembly_LptE"/>
</dbReference>
<evidence type="ECO:0000256" key="2">
    <source>
        <dbReference type="ARBA" id="ARBA00023136"/>
    </source>
</evidence>
<dbReference type="PROSITE" id="PS51257">
    <property type="entry name" value="PROKAR_LIPOPROTEIN"/>
    <property type="match status" value="1"/>
</dbReference>
<dbReference type="GO" id="GO:0015920">
    <property type="term" value="P:lipopolysaccharide transport"/>
    <property type="evidence" value="ECO:0007669"/>
    <property type="project" value="TreeGrafter"/>
</dbReference>
<evidence type="ECO:0000313" key="7">
    <source>
        <dbReference type="EMBL" id="SPT69757.1"/>
    </source>
</evidence>
<dbReference type="Proteomes" id="UP000250086">
    <property type="component" value="Unassembled WGS sequence"/>
</dbReference>
<dbReference type="EMBL" id="UAPV01000001">
    <property type="protein sequence ID" value="SPT69757.1"/>
    <property type="molecule type" value="Genomic_DNA"/>
</dbReference>
<dbReference type="Gene3D" id="3.30.160.150">
    <property type="entry name" value="Lipoprotein like domain"/>
    <property type="match status" value="1"/>
</dbReference>
<dbReference type="RefSeq" id="WP_172458168.1">
    <property type="nucleotide sequence ID" value="NZ_UAPU01000007.1"/>
</dbReference>
<dbReference type="GO" id="GO:0019867">
    <property type="term" value="C:outer membrane"/>
    <property type="evidence" value="ECO:0007669"/>
    <property type="project" value="InterPro"/>
</dbReference>
<dbReference type="GO" id="GO:0043165">
    <property type="term" value="P:Gram-negative-bacterium-type cell outer membrane assembly"/>
    <property type="evidence" value="ECO:0007669"/>
    <property type="project" value="InterPro"/>
</dbReference>
<keyword evidence="2" id="KW-0472">Membrane</keyword>
<keyword evidence="3" id="KW-0564">Palmitate</keyword>
<feature type="chain" id="PRO_5015855981" evidence="6">
    <location>
        <begin position="18"/>
        <end position="253"/>
    </location>
</feature>
<dbReference type="AlphaFoldDB" id="A0A2X0WH72"/>
<accession>A0A2X0WH72</accession>
<dbReference type="Pfam" id="PF04390">
    <property type="entry name" value="LptE"/>
    <property type="match status" value="1"/>
</dbReference>
<keyword evidence="8" id="KW-1185">Reference proteome</keyword>
<keyword evidence="5 7" id="KW-0449">Lipoprotein</keyword>